<organism evidence="2 3">
    <name type="scientific">Microbispora bryophytorum</name>
    <dbReference type="NCBI Taxonomy" id="1460882"/>
    <lineage>
        <taxon>Bacteria</taxon>
        <taxon>Bacillati</taxon>
        <taxon>Actinomycetota</taxon>
        <taxon>Actinomycetes</taxon>
        <taxon>Streptosporangiales</taxon>
        <taxon>Streptosporangiaceae</taxon>
        <taxon>Microbispora</taxon>
    </lineage>
</organism>
<protein>
    <submittedName>
        <fullName evidence="2">Uncharacterized protein</fullName>
    </submittedName>
</protein>
<dbReference type="Proteomes" id="UP000653480">
    <property type="component" value="Unassembled WGS sequence"/>
</dbReference>
<reference evidence="2" key="2">
    <citation type="submission" date="2020-09" db="EMBL/GenBank/DDBJ databases">
        <authorList>
            <person name="Sun Q."/>
            <person name="Zhou Y."/>
        </authorList>
    </citation>
    <scope>NUCLEOTIDE SEQUENCE</scope>
    <source>
        <strain evidence="2">CGMCC 4.7138</strain>
    </source>
</reference>
<evidence type="ECO:0000313" key="3">
    <source>
        <dbReference type="Proteomes" id="UP000653480"/>
    </source>
</evidence>
<sequence length="72" mass="8133">MKQPGRAKQGSGGEGAWREGYPAGDTERARKEHRRRSHPYDRCHIPGRTPEATGDPNAFAVDGWYLRGKWLV</sequence>
<dbReference type="EMBL" id="BMMN01000014">
    <property type="protein sequence ID" value="GGO26539.1"/>
    <property type="molecule type" value="Genomic_DNA"/>
</dbReference>
<name>A0A8H9LDS6_9ACTN</name>
<evidence type="ECO:0000313" key="2">
    <source>
        <dbReference type="EMBL" id="GGO26539.1"/>
    </source>
</evidence>
<gene>
    <name evidence="2" type="ORF">GCM10011574_59100</name>
</gene>
<dbReference type="AlphaFoldDB" id="A0A8H9LDS6"/>
<feature type="region of interest" description="Disordered" evidence="1">
    <location>
        <begin position="1"/>
        <end position="57"/>
    </location>
</feature>
<comment type="caution">
    <text evidence="2">The sequence shown here is derived from an EMBL/GenBank/DDBJ whole genome shotgun (WGS) entry which is preliminary data.</text>
</comment>
<reference evidence="2" key="1">
    <citation type="journal article" date="2014" name="Int. J. Syst. Evol. Microbiol.">
        <title>Complete genome sequence of Corynebacterium casei LMG S-19264T (=DSM 44701T), isolated from a smear-ripened cheese.</title>
        <authorList>
            <consortium name="US DOE Joint Genome Institute (JGI-PGF)"/>
            <person name="Walter F."/>
            <person name="Albersmeier A."/>
            <person name="Kalinowski J."/>
            <person name="Ruckert C."/>
        </authorList>
    </citation>
    <scope>NUCLEOTIDE SEQUENCE</scope>
    <source>
        <strain evidence="2">CGMCC 4.7138</strain>
    </source>
</reference>
<keyword evidence="3" id="KW-1185">Reference proteome</keyword>
<proteinExistence type="predicted"/>
<accession>A0A8H9LDS6</accession>
<evidence type="ECO:0000256" key="1">
    <source>
        <dbReference type="SAM" id="MobiDB-lite"/>
    </source>
</evidence>